<comment type="caution">
    <text evidence="1">The sequence shown here is derived from an EMBL/GenBank/DDBJ whole genome shotgun (WGS) entry which is preliminary data.</text>
</comment>
<evidence type="ECO:0000313" key="2">
    <source>
        <dbReference type="Proteomes" id="UP001515683"/>
    </source>
</evidence>
<keyword evidence="2" id="KW-1185">Reference proteome</keyword>
<sequence>MTDTDVNDQYNAVSIASFFDFLKKIDEDGSLDSRDEDPFDSRWMMEFNRMEKERFTDKDIDCIKK</sequence>
<evidence type="ECO:0000313" key="1">
    <source>
        <dbReference type="EMBL" id="NIF22092.1"/>
    </source>
</evidence>
<name>A0ABX0RAJ4_9GAMM</name>
<dbReference type="RefSeq" id="WP_167014497.1">
    <property type="nucleotide sequence ID" value="NZ_VWXF01000004.1"/>
</dbReference>
<accession>A0ABX0RAJ4</accession>
<protein>
    <submittedName>
        <fullName evidence="1">Uncharacterized protein</fullName>
    </submittedName>
</protein>
<organism evidence="1 2">
    <name type="scientific">Candidatus Pantoea multigeneris</name>
    <dbReference type="NCBI Taxonomy" id="2608357"/>
    <lineage>
        <taxon>Bacteria</taxon>
        <taxon>Pseudomonadati</taxon>
        <taxon>Pseudomonadota</taxon>
        <taxon>Gammaproteobacteria</taxon>
        <taxon>Enterobacterales</taxon>
        <taxon>Erwiniaceae</taxon>
        <taxon>Pantoea</taxon>
    </lineage>
</organism>
<reference evidence="1 2" key="1">
    <citation type="journal article" date="2019" name="bioRxiv">
        <title>Bacteria contribute to plant secondary compound degradation in a generalist herbivore system.</title>
        <authorList>
            <person name="Francoeur C.B."/>
            <person name="Khadempour L."/>
            <person name="Moreira-Soto R.D."/>
            <person name="Gotting K."/>
            <person name="Book A.J."/>
            <person name="Pinto-Tomas A.A."/>
            <person name="Keefover-Ring K."/>
            <person name="Currie C.R."/>
        </authorList>
    </citation>
    <scope>NUCLEOTIDE SEQUENCE [LARGE SCALE GENOMIC DNA]</scope>
    <source>
        <strain evidence="1">Acro-835</strain>
    </source>
</reference>
<gene>
    <name evidence="1" type="ORF">F3J40_10830</name>
</gene>
<dbReference type="EMBL" id="VWXF01000004">
    <property type="protein sequence ID" value="NIF22092.1"/>
    <property type="molecule type" value="Genomic_DNA"/>
</dbReference>
<proteinExistence type="predicted"/>
<dbReference type="Proteomes" id="UP001515683">
    <property type="component" value="Unassembled WGS sequence"/>
</dbReference>